<evidence type="ECO:0000256" key="3">
    <source>
        <dbReference type="ARBA" id="ARBA00006906"/>
    </source>
</evidence>
<dbReference type="PROSITE" id="PS00159">
    <property type="entry name" value="ALDOLASE_KDPG_KHG_1"/>
    <property type="match status" value="1"/>
</dbReference>
<proteinExistence type="inferred from homology"/>
<evidence type="ECO:0000313" key="9">
    <source>
        <dbReference type="EMBL" id="OAI16317.1"/>
    </source>
</evidence>
<dbReference type="PANTHER" id="PTHR30246">
    <property type="entry name" value="2-KETO-3-DEOXY-6-PHOSPHOGLUCONATE ALDOLASE"/>
    <property type="match status" value="1"/>
</dbReference>
<organism evidence="9 10">
    <name type="scientific">Methylomonas lenta</name>
    <dbReference type="NCBI Taxonomy" id="980561"/>
    <lineage>
        <taxon>Bacteria</taxon>
        <taxon>Pseudomonadati</taxon>
        <taxon>Pseudomonadota</taxon>
        <taxon>Gammaproteobacteria</taxon>
        <taxon>Methylococcales</taxon>
        <taxon>Methylococcaceae</taxon>
        <taxon>Methylomonas</taxon>
    </lineage>
</organism>
<dbReference type="AlphaFoldDB" id="A0A177NE25"/>
<evidence type="ECO:0000256" key="7">
    <source>
        <dbReference type="ARBA" id="ARBA00023270"/>
    </source>
</evidence>
<dbReference type="Pfam" id="PF01081">
    <property type="entry name" value="Aldolase"/>
    <property type="match status" value="1"/>
</dbReference>
<reference evidence="9 10" key="1">
    <citation type="submission" date="2016-03" db="EMBL/GenBank/DDBJ databases">
        <authorList>
            <person name="Ploux O."/>
        </authorList>
    </citation>
    <scope>NUCLEOTIDE SEQUENCE [LARGE SCALE GENOMIC DNA]</scope>
    <source>
        <strain evidence="9 10">R-45370</strain>
    </source>
</reference>
<evidence type="ECO:0000256" key="8">
    <source>
        <dbReference type="ARBA" id="ARBA00023277"/>
    </source>
</evidence>
<evidence type="ECO:0000256" key="6">
    <source>
        <dbReference type="ARBA" id="ARBA00023239"/>
    </source>
</evidence>
<dbReference type="SUPFAM" id="SSF51569">
    <property type="entry name" value="Aldolase"/>
    <property type="match status" value="1"/>
</dbReference>
<protein>
    <recommendedName>
        <fullName evidence="5">2-dehydro-3-deoxy-phosphogluconate aldolase</fullName>
        <ecNumber evidence="5">4.1.2.14</ecNumber>
    </recommendedName>
</protein>
<dbReference type="PROSITE" id="PS00160">
    <property type="entry name" value="ALDOLASE_KDPG_KHG_2"/>
    <property type="match status" value="1"/>
</dbReference>
<dbReference type="InterPro" id="IPR000887">
    <property type="entry name" value="Aldlse_KDPG_KHG"/>
</dbReference>
<evidence type="ECO:0000256" key="5">
    <source>
        <dbReference type="ARBA" id="ARBA00013063"/>
    </source>
</evidence>
<evidence type="ECO:0000256" key="2">
    <source>
        <dbReference type="ARBA" id="ARBA00004736"/>
    </source>
</evidence>
<dbReference type="EMBL" id="LUUI01000096">
    <property type="protein sequence ID" value="OAI16317.1"/>
    <property type="molecule type" value="Genomic_DNA"/>
</dbReference>
<gene>
    <name evidence="9" type="ORF">A1359_08200</name>
</gene>
<dbReference type="InterPro" id="IPR013785">
    <property type="entry name" value="Aldolase_TIM"/>
</dbReference>
<comment type="subunit">
    <text evidence="4">Homotrimer.</text>
</comment>
<dbReference type="CDD" id="cd00452">
    <property type="entry name" value="KDPG_aldolase"/>
    <property type="match status" value="1"/>
</dbReference>
<comment type="catalytic activity">
    <reaction evidence="1">
        <text>2-dehydro-3-deoxy-6-phospho-D-gluconate = D-glyceraldehyde 3-phosphate + pyruvate</text>
        <dbReference type="Rhea" id="RHEA:17089"/>
        <dbReference type="ChEBI" id="CHEBI:15361"/>
        <dbReference type="ChEBI" id="CHEBI:57569"/>
        <dbReference type="ChEBI" id="CHEBI:59776"/>
        <dbReference type="EC" id="4.1.2.14"/>
    </reaction>
</comment>
<comment type="similarity">
    <text evidence="3">Belongs to the KHG/KDPG aldolase family.</text>
</comment>
<dbReference type="Proteomes" id="UP000078476">
    <property type="component" value="Unassembled WGS sequence"/>
</dbReference>
<comment type="pathway">
    <text evidence="2">Carbohydrate acid metabolism; 2-dehydro-3-deoxy-D-gluconate degradation; D-glyceraldehyde 3-phosphate and pyruvate from 2-dehydro-3-deoxy-D-gluconate: step 2/2.</text>
</comment>
<keyword evidence="10" id="KW-1185">Reference proteome</keyword>
<dbReference type="Gene3D" id="3.20.20.70">
    <property type="entry name" value="Aldolase class I"/>
    <property type="match status" value="1"/>
</dbReference>
<accession>A0A177NE25</accession>
<dbReference type="NCBIfam" id="TIGR01182">
    <property type="entry name" value="eda"/>
    <property type="match status" value="1"/>
</dbReference>
<dbReference type="InterPro" id="IPR031337">
    <property type="entry name" value="KDPG/KHG_AS_1"/>
</dbReference>
<dbReference type="GO" id="GO:0008675">
    <property type="term" value="F:2-dehydro-3-deoxy-phosphogluconate aldolase activity"/>
    <property type="evidence" value="ECO:0007669"/>
    <property type="project" value="UniProtKB-EC"/>
</dbReference>
<dbReference type="InterPro" id="IPR031338">
    <property type="entry name" value="KDPG/KHG_AS_2"/>
</dbReference>
<dbReference type="STRING" id="980561.A1359_08200"/>
<sequence length="209" mass="21914">MSVSIKEVMTTSPVMPVMVINQIEHAVPLARALVEGGLKVLEITLRTSVALECIRRIKAEVPDAIVGAGTIINTQTLHQAIDAGAQFIVSPGITDSLLDASLTCGVPVLPGVITPSEVMRLLEKGITAMKFFPAEAAGGIPMLKSIGGPLPQIMFCPTGGVNLNNATDYLALSNVACVGGSWMAPADLVDAENWAEITRRAVEATALRK</sequence>
<evidence type="ECO:0000256" key="4">
    <source>
        <dbReference type="ARBA" id="ARBA00011233"/>
    </source>
</evidence>
<dbReference type="RefSeq" id="WP_066981411.1">
    <property type="nucleotide sequence ID" value="NZ_LUUI01000096.1"/>
</dbReference>
<keyword evidence="8" id="KW-0119">Carbohydrate metabolism</keyword>
<keyword evidence="6" id="KW-0456">Lyase</keyword>
<dbReference type="PANTHER" id="PTHR30246:SF1">
    <property type="entry name" value="2-DEHYDRO-3-DEOXY-6-PHOSPHOGALACTONATE ALDOLASE-RELATED"/>
    <property type="match status" value="1"/>
</dbReference>
<name>A0A177NE25_9GAMM</name>
<dbReference type="OrthoDB" id="9805177at2"/>
<comment type="caution">
    <text evidence="9">The sequence shown here is derived from an EMBL/GenBank/DDBJ whole genome shotgun (WGS) entry which is preliminary data.</text>
</comment>
<dbReference type="EC" id="4.1.2.14" evidence="5"/>
<keyword evidence="7" id="KW-0704">Schiff base</keyword>
<evidence type="ECO:0000313" key="10">
    <source>
        <dbReference type="Proteomes" id="UP000078476"/>
    </source>
</evidence>
<dbReference type="NCBIfam" id="NF004325">
    <property type="entry name" value="PRK05718.1"/>
    <property type="match status" value="1"/>
</dbReference>
<evidence type="ECO:0000256" key="1">
    <source>
        <dbReference type="ARBA" id="ARBA00000654"/>
    </source>
</evidence>